<reference evidence="1" key="1">
    <citation type="submission" date="2021-06" db="EMBL/GenBank/DDBJ databases">
        <authorList>
            <person name="Kallberg Y."/>
            <person name="Tangrot J."/>
            <person name="Rosling A."/>
        </authorList>
    </citation>
    <scope>NUCLEOTIDE SEQUENCE</scope>
    <source>
        <strain evidence="1">UK204</strain>
    </source>
</reference>
<protein>
    <submittedName>
        <fullName evidence="1">6980_t:CDS:1</fullName>
    </submittedName>
</protein>
<evidence type="ECO:0000313" key="1">
    <source>
        <dbReference type="EMBL" id="CAG8739983.1"/>
    </source>
</evidence>
<feature type="non-terminal residue" evidence="1">
    <location>
        <position position="92"/>
    </location>
</feature>
<proteinExistence type="predicted"/>
<organism evidence="1 2">
    <name type="scientific">Funneliformis caledonium</name>
    <dbReference type="NCBI Taxonomy" id="1117310"/>
    <lineage>
        <taxon>Eukaryota</taxon>
        <taxon>Fungi</taxon>
        <taxon>Fungi incertae sedis</taxon>
        <taxon>Mucoromycota</taxon>
        <taxon>Glomeromycotina</taxon>
        <taxon>Glomeromycetes</taxon>
        <taxon>Glomerales</taxon>
        <taxon>Glomeraceae</taxon>
        <taxon>Funneliformis</taxon>
    </lineage>
</organism>
<evidence type="ECO:0000313" key="2">
    <source>
        <dbReference type="Proteomes" id="UP000789570"/>
    </source>
</evidence>
<gene>
    <name evidence="1" type="ORF">FCALED_LOCUS15549</name>
</gene>
<dbReference type="EMBL" id="CAJVPQ010014589">
    <property type="protein sequence ID" value="CAG8739983.1"/>
    <property type="molecule type" value="Genomic_DNA"/>
</dbReference>
<name>A0A9N9IM81_9GLOM</name>
<dbReference type="AlphaFoldDB" id="A0A9N9IM81"/>
<comment type="caution">
    <text evidence="1">The sequence shown here is derived from an EMBL/GenBank/DDBJ whole genome shotgun (WGS) entry which is preliminary data.</text>
</comment>
<sequence length="92" mass="10475">SSLTSTSDLMEIDNLNVEISPTTNIDNPIKIVSSENDNNEEQIENAYNNDVEQIDAIPIKIMLLKRKYDNNNVKQIDITSSILENDNDYDDE</sequence>
<keyword evidence="2" id="KW-1185">Reference proteome</keyword>
<dbReference type="Proteomes" id="UP000789570">
    <property type="component" value="Unassembled WGS sequence"/>
</dbReference>
<accession>A0A9N9IM81</accession>